<dbReference type="Gene3D" id="1.10.287.950">
    <property type="entry name" value="Methyl-accepting chemotaxis protein"/>
    <property type="match status" value="1"/>
</dbReference>
<reference evidence="12 13" key="1">
    <citation type="journal article" date="2022" name="Environ. Microbiol. Rep.">
        <title>Eco-phylogenetic analyses reveal divergent evolution of vitamin B12 metabolism in the marine bacterial family 'Psychromonadaceae'.</title>
        <authorList>
            <person name="Jin X."/>
            <person name="Yang Y."/>
            <person name="Cao H."/>
            <person name="Gao B."/>
            <person name="Zhao Z."/>
        </authorList>
    </citation>
    <scope>NUCLEOTIDE SEQUENCE [LARGE SCALE GENOMIC DNA]</scope>
    <source>
        <strain evidence="12 13">MKS20</strain>
    </source>
</reference>
<keyword evidence="5 7" id="KW-0807">Transducer</keyword>
<evidence type="ECO:0000256" key="4">
    <source>
        <dbReference type="ARBA" id="ARBA00023136"/>
    </source>
</evidence>
<dbReference type="PROSITE" id="PS50111">
    <property type="entry name" value="CHEMOTAXIS_TRANSDUC_2"/>
    <property type="match status" value="1"/>
</dbReference>
<dbReference type="SUPFAM" id="SSF58104">
    <property type="entry name" value="Methyl-accepting chemotaxis protein (MCP) signaling domain"/>
    <property type="match status" value="1"/>
</dbReference>
<keyword evidence="13" id="KW-1185">Reference proteome</keyword>
<evidence type="ECO:0000256" key="2">
    <source>
        <dbReference type="ARBA" id="ARBA00022692"/>
    </source>
</evidence>
<evidence type="ECO:0000259" key="10">
    <source>
        <dbReference type="PROSITE" id="PS50111"/>
    </source>
</evidence>
<evidence type="ECO:0000313" key="13">
    <source>
        <dbReference type="Proteomes" id="UP001201273"/>
    </source>
</evidence>
<comment type="caution">
    <text evidence="12">The sequence shown here is derived from an EMBL/GenBank/DDBJ whole genome shotgun (WGS) entry which is preliminary data.</text>
</comment>
<comment type="subcellular location">
    <subcellularLocation>
        <location evidence="1">Membrane</location>
        <topology evidence="1">Multi-pass membrane protein</topology>
    </subcellularLocation>
</comment>
<proteinExistence type="inferred from homology"/>
<feature type="domain" description="Methyl-accepting transducer" evidence="10">
    <location>
        <begin position="339"/>
        <end position="575"/>
    </location>
</feature>
<dbReference type="SMART" id="SM00304">
    <property type="entry name" value="HAMP"/>
    <property type="match status" value="1"/>
</dbReference>
<evidence type="ECO:0000256" key="6">
    <source>
        <dbReference type="ARBA" id="ARBA00029447"/>
    </source>
</evidence>
<evidence type="ECO:0000256" key="3">
    <source>
        <dbReference type="ARBA" id="ARBA00022989"/>
    </source>
</evidence>
<dbReference type="Proteomes" id="UP001201273">
    <property type="component" value="Unassembled WGS sequence"/>
</dbReference>
<keyword evidence="3 9" id="KW-1133">Transmembrane helix</keyword>
<name>A0ABS8WAG7_9GAMM</name>
<dbReference type="CDD" id="cd06225">
    <property type="entry name" value="HAMP"/>
    <property type="match status" value="1"/>
</dbReference>
<gene>
    <name evidence="12" type="ORF">K6Y31_14495</name>
</gene>
<dbReference type="InterPro" id="IPR003660">
    <property type="entry name" value="HAMP_dom"/>
</dbReference>
<dbReference type="InterPro" id="IPR032255">
    <property type="entry name" value="HBM"/>
</dbReference>
<dbReference type="SMART" id="SM01358">
    <property type="entry name" value="HBM"/>
    <property type="match status" value="1"/>
</dbReference>
<keyword evidence="2 9" id="KW-0812">Transmembrane</keyword>
<dbReference type="Pfam" id="PF00672">
    <property type="entry name" value="HAMP"/>
    <property type="match status" value="1"/>
</dbReference>
<dbReference type="EMBL" id="JAIMJA010000015">
    <property type="protein sequence ID" value="MCE2596019.1"/>
    <property type="molecule type" value="Genomic_DNA"/>
</dbReference>
<evidence type="ECO:0000256" key="8">
    <source>
        <dbReference type="SAM" id="Coils"/>
    </source>
</evidence>
<evidence type="ECO:0000256" key="1">
    <source>
        <dbReference type="ARBA" id="ARBA00004141"/>
    </source>
</evidence>
<evidence type="ECO:0000256" key="7">
    <source>
        <dbReference type="PROSITE-ProRule" id="PRU00284"/>
    </source>
</evidence>
<feature type="domain" description="HAMP" evidence="11">
    <location>
        <begin position="281"/>
        <end position="334"/>
    </location>
</feature>
<comment type="similarity">
    <text evidence="6">Belongs to the methyl-accepting chemotaxis (MCP) protein family.</text>
</comment>
<feature type="coiled-coil region" evidence="8">
    <location>
        <begin position="407"/>
        <end position="437"/>
    </location>
</feature>
<keyword evidence="4 9" id="KW-0472">Membrane</keyword>
<dbReference type="Pfam" id="PF00015">
    <property type="entry name" value="MCPsignal"/>
    <property type="match status" value="1"/>
</dbReference>
<evidence type="ECO:0000259" key="11">
    <source>
        <dbReference type="PROSITE" id="PS50885"/>
    </source>
</evidence>
<feature type="coiled-coil region" evidence="8">
    <location>
        <begin position="92"/>
        <end position="119"/>
    </location>
</feature>
<evidence type="ECO:0000313" key="12">
    <source>
        <dbReference type="EMBL" id="MCE2596019.1"/>
    </source>
</evidence>
<dbReference type="PANTHER" id="PTHR32089:SF119">
    <property type="entry name" value="METHYL-ACCEPTING CHEMOTAXIS PROTEIN CTPL"/>
    <property type="match status" value="1"/>
</dbReference>
<evidence type="ECO:0000256" key="5">
    <source>
        <dbReference type="ARBA" id="ARBA00023224"/>
    </source>
</evidence>
<dbReference type="PROSITE" id="PS50885">
    <property type="entry name" value="HAMP"/>
    <property type="match status" value="1"/>
</dbReference>
<feature type="transmembrane region" description="Helical" evidence="9">
    <location>
        <begin position="261"/>
        <end position="279"/>
    </location>
</feature>
<dbReference type="PANTHER" id="PTHR32089">
    <property type="entry name" value="METHYL-ACCEPTING CHEMOTAXIS PROTEIN MCPB"/>
    <property type="match status" value="1"/>
</dbReference>
<dbReference type="CDD" id="cd11386">
    <property type="entry name" value="MCP_signal"/>
    <property type="match status" value="1"/>
</dbReference>
<accession>A0ABS8WAG7</accession>
<dbReference type="InterPro" id="IPR004089">
    <property type="entry name" value="MCPsignal_dom"/>
</dbReference>
<keyword evidence="8" id="KW-0175">Coiled coil</keyword>
<evidence type="ECO:0000256" key="9">
    <source>
        <dbReference type="SAM" id="Phobius"/>
    </source>
</evidence>
<organism evidence="12 13">
    <name type="scientific">Motilimonas cestriensis</name>
    <dbReference type="NCBI Taxonomy" id="2742685"/>
    <lineage>
        <taxon>Bacteria</taxon>
        <taxon>Pseudomonadati</taxon>
        <taxon>Pseudomonadota</taxon>
        <taxon>Gammaproteobacteria</taxon>
        <taxon>Alteromonadales</taxon>
        <taxon>Alteromonadales genera incertae sedis</taxon>
        <taxon>Motilimonas</taxon>
    </lineage>
</organism>
<dbReference type="SMART" id="SM00283">
    <property type="entry name" value="MA"/>
    <property type="match status" value="1"/>
</dbReference>
<dbReference type="RefSeq" id="WP_233053682.1">
    <property type="nucleotide sequence ID" value="NZ_JAIMJA010000015.1"/>
</dbReference>
<sequence length="611" mass="67790">MNIKQKMLSNTLITGLGLLALLLLLLQESAILKDLSLRVSQAEQLTSHILSLRKHEKDFLARQDLTYQDKFDQEVHQTINNLEQLQSFYQSINQNSAQLDQLSEQVKLYQQDFDQLVMLNKTLGLDHKSGLHGKLRDSAHELEKHIIELNNDKLLAAYLMIRRSEKDFIQRHDMKYADALNQQVQALNSQLMPDDAAVLARFQSQFNQYVTTLNQLGLDHSQGLLGQMRQTIQQTEDVLVAVELNLNQILTQRVDEITQQALLLFIAIMVLVIGISTYISRSVRTPIDSLVNVIKKIQQSNNLSLRVEQSGKDELSQLGQSVNLMLSNFQTIIKDVNLAVSELSDSSEQLSVNANNNKAEISKQLEETDQVATAVTEMGSTIEEIAQNTEMAAQVAEQTNHNALQGMQSVEETINKIEQLSAALNNSSQAVSVLAEESQTIDQVLDVIKSIAEQTNLLALNAAIEAARAGEQGRGFAVVADEVRSLAMRTHNSTLEISQIIDSLQQRTQSIVDLINSCHQQGKDSAEQAKQAGELLTQITKDVSHISDMSIQVAAAIEEQSLVSAEVNRNIINIKDSAEHNSASALSSVHASDKVLEQATVLHNAVKQFNL</sequence>
<protein>
    <submittedName>
        <fullName evidence="12">Methyl-accepting chemotaxis protein</fullName>
    </submittedName>
</protein>